<keyword evidence="9" id="KW-1185">Reference proteome</keyword>
<feature type="domain" description="AlgX/AlgJ SGNH hydrolase-like" evidence="7">
    <location>
        <begin position="92"/>
        <end position="314"/>
    </location>
</feature>
<dbReference type="Pfam" id="PF16822">
    <property type="entry name" value="ALGX"/>
    <property type="match status" value="1"/>
</dbReference>
<dbReference type="EMBL" id="SMAI01000011">
    <property type="protein sequence ID" value="TCT02854.1"/>
    <property type="molecule type" value="Genomic_DNA"/>
</dbReference>
<dbReference type="GO" id="GO:0016740">
    <property type="term" value="F:transferase activity"/>
    <property type="evidence" value="ECO:0007669"/>
    <property type="project" value="UniProtKB-KW"/>
</dbReference>
<evidence type="ECO:0000256" key="1">
    <source>
        <dbReference type="ARBA" id="ARBA00004418"/>
    </source>
</evidence>
<dbReference type="GO" id="GO:0042597">
    <property type="term" value="C:periplasmic space"/>
    <property type="evidence" value="ECO:0007669"/>
    <property type="project" value="UniProtKB-SubCell"/>
</dbReference>
<sequence length="378" mass="42277">MPLLLPSRRYMGALVVGIVGLLLLSNLIPDPSGRFIWRGGQKAPDAPWYHQAHGALQRLGFYLQDNFGFRASLPLLRGEIRDWAGAPETGPVYEGRNGQLFWAGQEAPAQSAGALFRTEAVERFAALMTALKRELAPQGAELVVALPPNAQSVDVGELPEWQDRLPQRRTEYSYILDELKTRGIVAVDLRDVLKASPDPRKYLVNDSHWNNRSTVLAFNATMRAAGHPDWQVSEAELVGPMQPYPLGDLARSLRRAPPHPDENQALHLKAVGTRSDQAFETNHESRLFNGFSIRYAETGPRVLIIGDSYTVRSWPYLFAFTPVAEAGWMHFSQTTFGACDFDFAQARKFKPDLLIVARAERMFPCLENAWPFNLPAPD</sequence>
<proteinExistence type="predicted"/>
<dbReference type="UniPathway" id="UPA00286"/>
<dbReference type="GO" id="GO:0042121">
    <property type="term" value="P:alginic acid biosynthetic process"/>
    <property type="evidence" value="ECO:0007669"/>
    <property type="project" value="UniProtKB-UniPathway"/>
</dbReference>
<evidence type="ECO:0000256" key="3">
    <source>
        <dbReference type="ARBA" id="ARBA00022679"/>
    </source>
</evidence>
<dbReference type="Proteomes" id="UP000294664">
    <property type="component" value="Unassembled WGS sequence"/>
</dbReference>
<comment type="pathway">
    <text evidence="2">Glycan biosynthesis; alginate biosynthesis.</text>
</comment>
<reference evidence="8 9" key="1">
    <citation type="submission" date="2019-03" db="EMBL/GenBank/DDBJ databases">
        <title>Genomic Encyclopedia of Type Strains, Phase IV (KMG-IV): sequencing the most valuable type-strain genomes for metagenomic binning, comparative biology and taxonomic classification.</title>
        <authorList>
            <person name="Goeker M."/>
        </authorList>
    </citation>
    <scope>NUCLEOTIDE SEQUENCE [LARGE SCALE GENOMIC DNA]</scope>
    <source>
        <strain evidence="8 9">DSM 9035</strain>
    </source>
</reference>
<keyword evidence="5" id="KW-0574">Periplasm</keyword>
<dbReference type="OrthoDB" id="5243588at2"/>
<comment type="subcellular location">
    <subcellularLocation>
        <location evidence="1">Periplasm</location>
    </subcellularLocation>
</comment>
<dbReference type="RefSeq" id="WP_132033277.1">
    <property type="nucleotide sequence ID" value="NZ_SMAI01000011.1"/>
</dbReference>
<dbReference type="AlphaFoldDB" id="A0A4R3LQM2"/>
<accession>A0A4R3LQM2</accession>
<keyword evidence="3 8" id="KW-0808">Transferase</keyword>
<keyword evidence="8" id="KW-0378">Hydrolase</keyword>
<evidence type="ECO:0000313" key="8">
    <source>
        <dbReference type="EMBL" id="TCT02854.1"/>
    </source>
</evidence>
<evidence type="ECO:0000259" key="7">
    <source>
        <dbReference type="Pfam" id="PF16822"/>
    </source>
</evidence>
<name>A0A4R3LQM2_9HYPH</name>
<evidence type="ECO:0000256" key="5">
    <source>
        <dbReference type="ARBA" id="ARBA00022764"/>
    </source>
</evidence>
<comment type="caution">
    <text evidence="8">The sequence shown here is derived from an EMBL/GenBank/DDBJ whole genome shotgun (WGS) entry which is preliminary data.</text>
</comment>
<evidence type="ECO:0000256" key="6">
    <source>
        <dbReference type="ARBA" id="ARBA00022841"/>
    </source>
</evidence>
<organism evidence="8 9">
    <name type="scientific">Aquabacter spiritensis</name>
    <dbReference type="NCBI Taxonomy" id="933073"/>
    <lineage>
        <taxon>Bacteria</taxon>
        <taxon>Pseudomonadati</taxon>
        <taxon>Pseudomonadota</taxon>
        <taxon>Alphaproteobacteria</taxon>
        <taxon>Hyphomicrobiales</taxon>
        <taxon>Xanthobacteraceae</taxon>
        <taxon>Aquabacter</taxon>
    </lineage>
</organism>
<keyword evidence="4" id="KW-0732">Signal</keyword>
<evidence type="ECO:0000256" key="4">
    <source>
        <dbReference type="ARBA" id="ARBA00022729"/>
    </source>
</evidence>
<keyword evidence="6" id="KW-0016">Alginate biosynthesis</keyword>
<dbReference type="GO" id="GO:0016787">
    <property type="term" value="F:hydrolase activity"/>
    <property type="evidence" value="ECO:0007669"/>
    <property type="project" value="UniProtKB-KW"/>
</dbReference>
<evidence type="ECO:0000313" key="9">
    <source>
        <dbReference type="Proteomes" id="UP000294664"/>
    </source>
</evidence>
<gene>
    <name evidence="8" type="ORF">EDC64_11126</name>
</gene>
<protein>
    <submittedName>
        <fullName evidence="8">Acetyltransferase AlgX (SGNH hydrolase-like protein)</fullName>
    </submittedName>
</protein>
<evidence type="ECO:0000256" key="2">
    <source>
        <dbReference type="ARBA" id="ARBA00005182"/>
    </source>
</evidence>
<dbReference type="InterPro" id="IPR031811">
    <property type="entry name" value="ALGX/ALGJ_SGNH-like"/>
</dbReference>